<dbReference type="GO" id="GO:0003725">
    <property type="term" value="F:double-stranded RNA binding"/>
    <property type="evidence" value="ECO:0007669"/>
    <property type="project" value="InterPro"/>
</dbReference>
<accession>A0A1T1HBZ1</accession>
<proteinExistence type="inferred from homology"/>
<comment type="catalytic activity">
    <reaction evidence="8 9">
        <text>L-threonine + hydrogencarbonate + ATP = L-threonylcarbamoyladenylate + diphosphate + H2O</text>
        <dbReference type="Rhea" id="RHEA:36407"/>
        <dbReference type="ChEBI" id="CHEBI:15377"/>
        <dbReference type="ChEBI" id="CHEBI:17544"/>
        <dbReference type="ChEBI" id="CHEBI:30616"/>
        <dbReference type="ChEBI" id="CHEBI:33019"/>
        <dbReference type="ChEBI" id="CHEBI:57926"/>
        <dbReference type="ChEBI" id="CHEBI:73682"/>
        <dbReference type="EC" id="2.7.7.87"/>
    </reaction>
</comment>
<evidence type="ECO:0000313" key="11">
    <source>
        <dbReference type="EMBL" id="OOV87384.1"/>
    </source>
</evidence>
<evidence type="ECO:0000256" key="5">
    <source>
        <dbReference type="ARBA" id="ARBA00022695"/>
    </source>
</evidence>
<dbReference type="InterPro" id="IPR050156">
    <property type="entry name" value="TC-AMP_synthase_SUA5"/>
</dbReference>
<keyword evidence="2 9" id="KW-0963">Cytoplasm</keyword>
<dbReference type="EMBL" id="MTSD02000003">
    <property type="protein sequence ID" value="OOV87384.1"/>
    <property type="molecule type" value="Genomic_DNA"/>
</dbReference>
<comment type="function">
    <text evidence="9">Required for the formation of a threonylcarbamoyl group on adenosine at position 37 (t(6)A37) in tRNAs that read codons beginning with adenine. Catalyzes the conversion of L-threonine, HCO(3)(-)/CO(2) and ATP to give threonylcarbamoyl-AMP (TC-AMP) as the acyladenylate intermediate, with the release of diphosphate.</text>
</comment>
<dbReference type="EC" id="2.7.7.87" evidence="9"/>
<protein>
    <recommendedName>
        <fullName evidence="9">Threonylcarbamoyl-AMP synthase</fullName>
        <shortName evidence="9">TC-AMP synthase</shortName>
        <ecNumber evidence="9">2.7.7.87</ecNumber>
    </recommendedName>
    <alternativeName>
        <fullName evidence="9">L-threonylcarbamoyladenylate synthase</fullName>
    </alternativeName>
    <alternativeName>
        <fullName evidence="9">t(6)A37 threonylcarbamoyladenosine biosynthesis protein TsaC</fullName>
    </alternativeName>
    <alternativeName>
        <fullName evidence="9">tRNA threonylcarbamoyladenosine biosynthesis protein TsaC</fullName>
    </alternativeName>
</protein>
<dbReference type="STRING" id="966.BTA35_0210525"/>
<dbReference type="InterPro" id="IPR006070">
    <property type="entry name" value="Sua5-like_dom"/>
</dbReference>
<evidence type="ECO:0000256" key="2">
    <source>
        <dbReference type="ARBA" id="ARBA00022490"/>
    </source>
</evidence>
<dbReference type="GO" id="GO:0005737">
    <property type="term" value="C:cytoplasm"/>
    <property type="evidence" value="ECO:0007669"/>
    <property type="project" value="UniProtKB-SubCell"/>
</dbReference>
<keyword evidence="4 9" id="KW-0819">tRNA processing</keyword>
<gene>
    <name evidence="9" type="primary">tsaC</name>
    <name evidence="11" type="ORF">BTA35_0210525</name>
</gene>
<dbReference type="Proteomes" id="UP000190064">
    <property type="component" value="Unassembled WGS sequence"/>
</dbReference>
<dbReference type="GO" id="GO:0061710">
    <property type="term" value="F:L-threonylcarbamoyladenylate synthase"/>
    <property type="evidence" value="ECO:0007669"/>
    <property type="project" value="UniProtKB-EC"/>
</dbReference>
<evidence type="ECO:0000256" key="6">
    <source>
        <dbReference type="ARBA" id="ARBA00022741"/>
    </source>
</evidence>
<organism evidence="11 12">
    <name type="scientific">Oceanospirillum linum</name>
    <dbReference type="NCBI Taxonomy" id="966"/>
    <lineage>
        <taxon>Bacteria</taxon>
        <taxon>Pseudomonadati</taxon>
        <taxon>Pseudomonadota</taxon>
        <taxon>Gammaproteobacteria</taxon>
        <taxon>Oceanospirillales</taxon>
        <taxon>Oceanospirillaceae</taxon>
        <taxon>Oceanospirillum</taxon>
    </lineage>
</organism>
<dbReference type="HAMAP" id="MF_01852">
    <property type="entry name" value="TsaC"/>
    <property type="match status" value="1"/>
</dbReference>
<sequence>MDKQLIQQAADTLKQGGVIAYPTEAVWGLGCDPHNTKAMEQLLSLKSRDPAKGVILIAASYEQVLPYMDSSFMEGLSHEKKLQLTHTWPGPNTWLVPPSDKVQALIKGQHPLVAMRVTAHPLVRALCEAFGGPIVSTSANPAGEAPALSEEDIHTYFDDRLDFVLSGELGGLGQPSTIRNLLTGETLRP</sequence>
<reference evidence="11" key="1">
    <citation type="submission" date="2017-02" db="EMBL/GenBank/DDBJ databases">
        <title>Draft Genome Sequence of the Salt Water Bacterium Oceanospirillum linum ATCC 11336.</title>
        <authorList>
            <person name="Trachtenberg A.M."/>
            <person name="Carney J.G."/>
            <person name="Linnane J.D."/>
            <person name="Rheaume B.A."/>
            <person name="Pitts N.L."/>
            <person name="Mykles D.L."/>
            <person name="Maclea K.S."/>
        </authorList>
    </citation>
    <scope>NUCLEOTIDE SEQUENCE [LARGE SCALE GENOMIC DNA]</scope>
    <source>
        <strain evidence="11">ATCC 11336</strain>
    </source>
</reference>
<comment type="caution">
    <text evidence="11">The sequence shown here is derived from an EMBL/GenBank/DDBJ whole genome shotgun (WGS) entry which is preliminary data.</text>
</comment>
<evidence type="ECO:0000256" key="3">
    <source>
        <dbReference type="ARBA" id="ARBA00022679"/>
    </source>
</evidence>
<feature type="domain" description="YrdC-like" evidence="10">
    <location>
        <begin position="3"/>
        <end position="189"/>
    </location>
</feature>
<keyword evidence="7 9" id="KW-0067">ATP-binding</keyword>
<evidence type="ECO:0000256" key="1">
    <source>
        <dbReference type="ARBA" id="ARBA00004496"/>
    </source>
</evidence>
<keyword evidence="5 9" id="KW-0548">Nucleotidyltransferase</keyword>
<dbReference type="PROSITE" id="PS51163">
    <property type="entry name" value="YRDC"/>
    <property type="match status" value="1"/>
</dbReference>
<comment type="subcellular location">
    <subcellularLocation>
        <location evidence="1 9">Cytoplasm</location>
    </subcellularLocation>
</comment>
<dbReference type="GO" id="GO:0002949">
    <property type="term" value="P:tRNA threonylcarbamoyladenosine modification"/>
    <property type="evidence" value="ECO:0007669"/>
    <property type="project" value="UniProtKB-UniRule"/>
</dbReference>
<dbReference type="PANTHER" id="PTHR17490:SF18">
    <property type="entry name" value="THREONYLCARBAMOYL-AMP SYNTHASE"/>
    <property type="match status" value="1"/>
</dbReference>
<name>A0A1T1HBZ1_OCELI</name>
<evidence type="ECO:0000256" key="8">
    <source>
        <dbReference type="ARBA" id="ARBA00048366"/>
    </source>
</evidence>
<keyword evidence="12" id="KW-1185">Reference proteome</keyword>
<dbReference type="GO" id="GO:0005524">
    <property type="term" value="F:ATP binding"/>
    <property type="evidence" value="ECO:0007669"/>
    <property type="project" value="UniProtKB-UniRule"/>
</dbReference>
<evidence type="ECO:0000256" key="4">
    <source>
        <dbReference type="ARBA" id="ARBA00022694"/>
    </source>
</evidence>
<dbReference type="GO" id="GO:0006450">
    <property type="term" value="P:regulation of translational fidelity"/>
    <property type="evidence" value="ECO:0007669"/>
    <property type="project" value="TreeGrafter"/>
</dbReference>
<dbReference type="InterPro" id="IPR023535">
    <property type="entry name" value="TC-AMP_synthase"/>
</dbReference>
<dbReference type="GO" id="GO:0000049">
    <property type="term" value="F:tRNA binding"/>
    <property type="evidence" value="ECO:0007669"/>
    <property type="project" value="TreeGrafter"/>
</dbReference>
<dbReference type="InterPro" id="IPR017945">
    <property type="entry name" value="DHBP_synth_RibB-like_a/b_dom"/>
</dbReference>
<evidence type="ECO:0000256" key="9">
    <source>
        <dbReference type="HAMAP-Rule" id="MF_01852"/>
    </source>
</evidence>
<evidence type="ECO:0000256" key="7">
    <source>
        <dbReference type="ARBA" id="ARBA00022840"/>
    </source>
</evidence>
<evidence type="ECO:0000313" key="12">
    <source>
        <dbReference type="Proteomes" id="UP000190064"/>
    </source>
</evidence>
<keyword evidence="6 9" id="KW-0547">Nucleotide-binding</keyword>
<dbReference type="RefSeq" id="WP_078319748.1">
    <property type="nucleotide sequence ID" value="NZ_FXTS01000003.1"/>
</dbReference>
<dbReference type="Gene3D" id="3.90.870.10">
    <property type="entry name" value="DHBP synthase"/>
    <property type="match status" value="1"/>
</dbReference>
<dbReference type="Pfam" id="PF01300">
    <property type="entry name" value="Sua5_yciO_yrdC"/>
    <property type="match status" value="1"/>
</dbReference>
<dbReference type="AlphaFoldDB" id="A0A1T1HBZ1"/>
<dbReference type="PANTHER" id="PTHR17490">
    <property type="entry name" value="SUA5"/>
    <property type="match status" value="1"/>
</dbReference>
<dbReference type="SUPFAM" id="SSF55821">
    <property type="entry name" value="YrdC/RibB"/>
    <property type="match status" value="1"/>
</dbReference>
<comment type="similarity">
    <text evidence="9">Belongs to the SUA5 family. TsaC subfamily.</text>
</comment>
<keyword evidence="3 9" id="KW-0808">Transferase</keyword>
<evidence type="ECO:0000259" key="10">
    <source>
        <dbReference type="PROSITE" id="PS51163"/>
    </source>
</evidence>